<dbReference type="Pfam" id="PF04055">
    <property type="entry name" value="Radical_SAM"/>
    <property type="match status" value="1"/>
</dbReference>
<dbReference type="SUPFAM" id="SSF52242">
    <property type="entry name" value="Cobalamin (vitamin B12)-binding domain"/>
    <property type="match status" value="1"/>
</dbReference>
<dbReference type="GO" id="GO:0003824">
    <property type="term" value="F:catalytic activity"/>
    <property type="evidence" value="ECO:0007669"/>
    <property type="project" value="InterPro"/>
</dbReference>
<dbReference type="CDD" id="cd02068">
    <property type="entry name" value="radical_SAM_B12_BD"/>
    <property type="match status" value="1"/>
</dbReference>
<keyword evidence="3" id="KW-0479">Metal-binding</keyword>
<dbReference type="AlphaFoldDB" id="A0A2T4UDE6"/>
<dbReference type="EMBL" id="PYYB01000003">
    <property type="protein sequence ID" value="PTL55527.1"/>
    <property type="molecule type" value="Genomic_DNA"/>
</dbReference>
<dbReference type="GO" id="GO:0051536">
    <property type="term" value="F:iron-sulfur cluster binding"/>
    <property type="evidence" value="ECO:0007669"/>
    <property type="project" value="UniProtKB-KW"/>
</dbReference>
<dbReference type="InterPro" id="IPR036724">
    <property type="entry name" value="Cobalamin-bd_sf"/>
</dbReference>
<dbReference type="SFLD" id="SFLDG01082">
    <property type="entry name" value="B12-binding_domain_containing"/>
    <property type="match status" value="1"/>
</dbReference>
<dbReference type="PROSITE" id="PS51918">
    <property type="entry name" value="RADICAL_SAM"/>
    <property type="match status" value="1"/>
</dbReference>
<dbReference type="GO" id="GO:0031419">
    <property type="term" value="F:cobalamin binding"/>
    <property type="evidence" value="ECO:0007669"/>
    <property type="project" value="InterPro"/>
</dbReference>
<dbReference type="SFLD" id="SFLDS00029">
    <property type="entry name" value="Radical_SAM"/>
    <property type="match status" value="1"/>
</dbReference>
<dbReference type="Gene3D" id="3.80.30.20">
    <property type="entry name" value="tm_1862 like domain"/>
    <property type="match status" value="1"/>
</dbReference>
<accession>A0A2T4UDE6</accession>
<dbReference type="CDD" id="cd01335">
    <property type="entry name" value="Radical_SAM"/>
    <property type="match status" value="1"/>
</dbReference>
<dbReference type="InterPro" id="IPR006638">
    <property type="entry name" value="Elp3/MiaA/NifB-like_rSAM"/>
</dbReference>
<evidence type="ECO:0000256" key="3">
    <source>
        <dbReference type="ARBA" id="ARBA00022723"/>
    </source>
</evidence>
<evidence type="ECO:0000259" key="7">
    <source>
        <dbReference type="PROSITE" id="PS51918"/>
    </source>
</evidence>
<dbReference type="InterPro" id="IPR006158">
    <property type="entry name" value="Cobalamin-bd"/>
</dbReference>
<dbReference type="InterPro" id="IPR007197">
    <property type="entry name" value="rSAM"/>
</dbReference>
<proteinExistence type="predicted"/>
<comment type="caution">
    <text evidence="8">The sequence shown here is derived from an EMBL/GenBank/DDBJ whole genome shotgun (WGS) entry which is preliminary data.</text>
</comment>
<dbReference type="GO" id="GO:0046872">
    <property type="term" value="F:metal ion binding"/>
    <property type="evidence" value="ECO:0007669"/>
    <property type="project" value="UniProtKB-KW"/>
</dbReference>
<dbReference type="PANTHER" id="PTHR43409">
    <property type="entry name" value="ANAEROBIC MAGNESIUM-PROTOPORPHYRIN IX MONOMETHYL ESTER CYCLASE-RELATED"/>
    <property type="match status" value="1"/>
</dbReference>
<keyword evidence="5" id="KW-0411">Iron-sulfur</keyword>
<dbReference type="Pfam" id="PF02310">
    <property type="entry name" value="B12-binding"/>
    <property type="match status" value="1"/>
</dbReference>
<keyword evidence="2" id="KW-0949">S-adenosyl-L-methionine</keyword>
<evidence type="ECO:0000313" key="9">
    <source>
        <dbReference type="Proteomes" id="UP000240739"/>
    </source>
</evidence>
<evidence type="ECO:0000256" key="4">
    <source>
        <dbReference type="ARBA" id="ARBA00023004"/>
    </source>
</evidence>
<dbReference type="InterPro" id="IPR023404">
    <property type="entry name" value="rSAM_horseshoe"/>
</dbReference>
<keyword evidence="9" id="KW-1185">Reference proteome</keyword>
<dbReference type="OrthoDB" id="5298546at2"/>
<sequence>MKIALVSLEDGITACGFRKFAARAAELNEDTTTYYVSTSRWATVRGAIKGTMGDQGDLTSGQIDEIVAGLRGADLVGFSSMTGYAKLTHRIIERLRETAPDTYLVWGGIHPIIHPEDAITAPVDAICTGEGEFAFEQLLRRLEAGERPTDVKNFWFRDGDGEVVRNGFLPLMTSAMMEELPFPSYGADGEQIYRLGHGFEDMTLDDYLANDGLSYTALWSIGCPFHCTYCGNTAFIANDRTYKKIRHPSARYIVEEIKAVRRRFPHLSQVSFLDDSFMAIPYRQIEEFAELWHDEVGLPFAVYGVIPNYVKQDKFEILTWAGMNRVRMGVQSGSERILKFYQRPSPPPKILAAGKVIASFSPRYHIPPAYDIIMDNPIETRQDVVDTLELLYEMPRPYTLLIYSLKVIPNTELARAMEEEGIDLEEISSSYLWIPPRAGNLLLYLLAIVRPPRWLFDRLLTHVRASSEPQKEYPRLGMVLRTGYLAKRALQHLWFMDFSIIPGRAGYLAWRVGAVGFWQKHVRRRMERPAPKPRPKREIVLPDVAVIPPSPADPALDKPPIVG</sequence>
<feature type="domain" description="B12-binding" evidence="6">
    <location>
        <begin position="1"/>
        <end position="149"/>
    </location>
</feature>
<dbReference type="SUPFAM" id="SSF102114">
    <property type="entry name" value="Radical SAM enzymes"/>
    <property type="match status" value="1"/>
</dbReference>
<protein>
    <submittedName>
        <fullName evidence="8">Uncharacterized protein</fullName>
    </submittedName>
</protein>
<organism evidence="8 9">
    <name type="scientific">Paraconexibacter algicola</name>
    <dbReference type="NCBI Taxonomy" id="2133960"/>
    <lineage>
        <taxon>Bacteria</taxon>
        <taxon>Bacillati</taxon>
        <taxon>Actinomycetota</taxon>
        <taxon>Thermoleophilia</taxon>
        <taxon>Solirubrobacterales</taxon>
        <taxon>Paraconexibacteraceae</taxon>
        <taxon>Paraconexibacter</taxon>
    </lineage>
</organism>
<dbReference type="PROSITE" id="PS51332">
    <property type="entry name" value="B12_BINDING"/>
    <property type="match status" value="1"/>
</dbReference>
<dbReference type="RefSeq" id="WP_107570570.1">
    <property type="nucleotide sequence ID" value="NZ_PYYB01000003.1"/>
</dbReference>
<dbReference type="Proteomes" id="UP000240739">
    <property type="component" value="Unassembled WGS sequence"/>
</dbReference>
<keyword evidence="4" id="KW-0408">Iron</keyword>
<dbReference type="SMART" id="SM00729">
    <property type="entry name" value="Elp3"/>
    <property type="match status" value="1"/>
</dbReference>
<dbReference type="Gene3D" id="3.40.50.280">
    <property type="entry name" value="Cobalamin-binding domain"/>
    <property type="match status" value="1"/>
</dbReference>
<evidence type="ECO:0000259" key="6">
    <source>
        <dbReference type="PROSITE" id="PS51332"/>
    </source>
</evidence>
<evidence type="ECO:0000256" key="2">
    <source>
        <dbReference type="ARBA" id="ARBA00022691"/>
    </source>
</evidence>
<name>A0A2T4UDE6_9ACTN</name>
<dbReference type="InterPro" id="IPR058240">
    <property type="entry name" value="rSAM_sf"/>
</dbReference>
<evidence type="ECO:0000256" key="5">
    <source>
        <dbReference type="ARBA" id="ARBA00023014"/>
    </source>
</evidence>
<gene>
    <name evidence="8" type="ORF">C7Y72_17930</name>
</gene>
<evidence type="ECO:0000313" key="8">
    <source>
        <dbReference type="EMBL" id="PTL55527.1"/>
    </source>
</evidence>
<dbReference type="InterPro" id="IPR051198">
    <property type="entry name" value="BchE-like"/>
</dbReference>
<comment type="cofactor">
    <cofactor evidence="1">
        <name>[4Fe-4S] cluster</name>
        <dbReference type="ChEBI" id="CHEBI:49883"/>
    </cofactor>
</comment>
<reference evidence="8 9" key="1">
    <citation type="submission" date="2018-03" db="EMBL/GenBank/DDBJ databases">
        <title>Aquarubrobacter algicola gen. nov., sp. nov., a novel actinobacterium isolated from shallow eutrophic lake during the end of cyanobacterial harmful algal blooms.</title>
        <authorList>
            <person name="Chun S.J."/>
        </authorList>
    </citation>
    <scope>NUCLEOTIDE SEQUENCE [LARGE SCALE GENOMIC DNA]</scope>
    <source>
        <strain evidence="8 9">Seoho-28</strain>
    </source>
</reference>
<evidence type="ECO:0000256" key="1">
    <source>
        <dbReference type="ARBA" id="ARBA00001966"/>
    </source>
</evidence>
<feature type="domain" description="Radical SAM core" evidence="7">
    <location>
        <begin position="209"/>
        <end position="437"/>
    </location>
</feature>